<reference evidence="6" key="2">
    <citation type="submission" date="2019-09" db="UniProtKB">
        <authorList>
            <consortium name="WormBaseParasite"/>
        </authorList>
    </citation>
    <scope>IDENTIFICATION</scope>
</reference>
<dbReference type="Gene3D" id="1.10.287.110">
    <property type="entry name" value="DnaJ domain"/>
    <property type="match status" value="1"/>
</dbReference>
<reference evidence="4 5" key="1">
    <citation type="submission" date="2018-11" db="EMBL/GenBank/DDBJ databases">
        <authorList>
            <consortium name="Pathogen Informatics"/>
        </authorList>
    </citation>
    <scope>NUCLEOTIDE SEQUENCE [LARGE SCALE GENOMIC DNA]</scope>
</reference>
<dbReference type="InterPro" id="IPR001623">
    <property type="entry name" value="DnaJ_domain"/>
</dbReference>
<dbReference type="InterPro" id="IPR036869">
    <property type="entry name" value="J_dom_sf"/>
</dbReference>
<accession>A0A183G9J8</accession>
<proteinExistence type="predicted"/>
<dbReference type="WBParaSite" id="HPBE_0001862201-mRNA-1">
    <property type="protein sequence ID" value="HPBE_0001862201-mRNA-1"/>
    <property type="gene ID" value="HPBE_0001862201"/>
</dbReference>
<feature type="region of interest" description="Disordered" evidence="2">
    <location>
        <begin position="104"/>
        <end position="131"/>
    </location>
</feature>
<dbReference type="CDD" id="cd06257">
    <property type="entry name" value="DnaJ"/>
    <property type="match status" value="1"/>
</dbReference>
<dbReference type="Pfam" id="PF00226">
    <property type="entry name" value="DnaJ"/>
    <property type="match status" value="1"/>
</dbReference>
<keyword evidence="5" id="KW-1185">Reference proteome</keyword>
<sequence>MSFSGLEPEFYRALGCDRSSSIEQITAEYRSRVKHLHPDKLLDEGSQQKHDEPLFQSAYSTLSDEQERRCYDAWLDCPLPMNYEEFRRNRDAIKVSMHWVTPKQTPMLSASDAEDPRKSTQGEPMISSRWNSGRYHSETVRKFRNYEL</sequence>
<dbReference type="OrthoDB" id="436519at2759"/>
<dbReference type="InterPro" id="IPR029827">
    <property type="entry name" value="JDP1-like"/>
</dbReference>
<gene>
    <name evidence="4" type="ORF">HPBE_LOCUS18621</name>
</gene>
<dbReference type="AlphaFoldDB" id="A0A183G9J8"/>
<dbReference type="SMART" id="SM00271">
    <property type="entry name" value="DnaJ"/>
    <property type="match status" value="1"/>
</dbReference>
<evidence type="ECO:0000313" key="4">
    <source>
        <dbReference type="EMBL" id="VDP12285.1"/>
    </source>
</evidence>
<keyword evidence="1" id="KW-0143">Chaperone</keyword>
<dbReference type="Proteomes" id="UP000050761">
    <property type="component" value="Unassembled WGS sequence"/>
</dbReference>
<feature type="domain" description="J" evidence="3">
    <location>
        <begin position="9"/>
        <end position="75"/>
    </location>
</feature>
<evidence type="ECO:0000256" key="1">
    <source>
        <dbReference type="ARBA" id="ARBA00023186"/>
    </source>
</evidence>
<evidence type="ECO:0000313" key="5">
    <source>
        <dbReference type="Proteomes" id="UP000050761"/>
    </source>
</evidence>
<organism evidence="5 6">
    <name type="scientific">Heligmosomoides polygyrus</name>
    <name type="common">Parasitic roundworm</name>
    <dbReference type="NCBI Taxonomy" id="6339"/>
    <lineage>
        <taxon>Eukaryota</taxon>
        <taxon>Metazoa</taxon>
        <taxon>Ecdysozoa</taxon>
        <taxon>Nematoda</taxon>
        <taxon>Chromadorea</taxon>
        <taxon>Rhabditida</taxon>
        <taxon>Rhabditina</taxon>
        <taxon>Rhabditomorpha</taxon>
        <taxon>Strongyloidea</taxon>
        <taxon>Heligmosomidae</taxon>
        <taxon>Heligmosomoides</taxon>
    </lineage>
</organism>
<evidence type="ECO:0000259" key="3">
    <source>
        <dbReference type="PROSITE" id="PS50076"/>
    </source>
</evidence>
<dbReference type="SUPFAM" id="SSF46565">
    <property type="entry name" value="Chaperone J-domain"/>
    <property type="match status" value="1"/>
</dbReference>
<dbReference type="PANTHER" id="PTHR44500:SF1">
    <property type="entry name" value="DNAJ HOMOLOG SUBFAMILY C MEMBER 12"/>
    <property type="match status" value="1"/>
</dbReference>
<evidence type="ECO:0000256" key="2">
    <source>
        <dbReference type="SAM" id="MobiDB-lite"/>
    </source>
</evidence>
<protein>
    <submittedName>
        <fullName evidence="6">J domain-containing protein</fullName>
    </submittedName>
</protein>
<dbReference type="PROSITE" id="PS50076">
    <property type="entry name" value="DNAJ_2"/>
    <property type="match status" value="1"/>
</dbReference>
<accession>A0A3P8C1F6</accession>
<dbReference type="PANTHER" id="PTHR44500">
    <property type="entry name" value="DNAJ HOMOLOG SUBFAMILY C MEMBER 12"/>
    <property type="match status" value="1"/>
</dbReference>
<name>A0A183G9J8_HELPZ</name>
<evidence type="ECO:0000313" key="6">
    <source>
        <dbReference type="WBParaSite" id="HPBE_0001862201-mRNA-1"/>
    </source>
</evidence>
<dbReference type="EMBL" id="UZAH01030811">
    <property type="protein sequence ID" value="VDP12285.1"/>
    <property type="molecule type" value="Genomic_DNA"/>
</dbReference>
<dbReference type="GO" id="GO:0005737">
    <property type="term" value="C:cytoplasm"/>
    <property type="evidence" value="ECO:0007669"/>
    <property type="project" value="TreeGrafter"/>
</dbReference>